<evidence type="ECO:0000256" key="1">
    <source>
        <dbReference type="SAM" id="MobiDB-lite"/>
    </source>
</evidence>
<comment type="caution">
    <text evidence="2">The sequence shown here is derived from an EMBL/GenBank/DDBJ whole genome shotgun (WGS) entry which is preliminary data.</text>
</comment>
<gene>
    <name evidence="2" type="ORF">BCON_0383g00020</name>
</gene>
<protein>
    <submittedName>
        <fullName evidence="2">Uncharacterized protein</fullName>
    </submittedName>
</protein>
<evidence type="ECO:0000313" key="2">
    <source>
        <dbReference type="EMBL" id="TGO45545.1"/>
    </source>
</evidence>
<dbReference type="EMBL" id="PQXN01000381">
    <property type="protein sequence ID" value="TGO45545.1"/>
    <property type="molecule type" value="Genomic_DNA"/>
</dbReference>
<feature type="region of interest" description="Disordered" evidence="1">
    <location>
        <begin position="49"/>
        <end position="70"/>
    </location>
</feature>
<reference evidence="2 3" key="1">
    <citation type="submission" date="2017-12" db="EMBL/GenBank/DDBJ databases">
        <title>Comparative genomics of Botrytis spp.</title>
        <authorList>
            <person name="Valero-Jimenez C.A."/>
            <person name="Tapia P."/>
            <person name="Veloso J."/>
            <person name="Silva-Moreno E."/>
            <person name="Staats M."/>
            <person name="Valdes J.H."/>
            <person name="Van Kan J.A.L."/>
        </authorList>
    </citation>
    <scope>NUCLEOTIDE SEQUENCE [LARGE SCALE GENOMIC DNA]</scope>
    <source>
        <strain evidence="2 3">MUCL11595</strain>
    </source>
</reference>
<accession>A0A4Z1H9K7</accession>
<dbReference type="AlphaFoldDB" id="A0A4Z1H9K7"/>
<dbReference type="OrthoDB" id="3444027at2759"/>
<organism evidence="2 3">
    <name type="scientific">Botryotinia convoluta</name>
    <dbReference type="NCBI Taxonomy" id="54673"/>
    <lineage>
        <taxon>Eukaryota</taxon>
        <taxon>Fungi</taxon>
        <taxon>Dikarya</taxon>
        <taxon>Ascomycota</taxon>
        <taxon>Pezizomycotina</taxon>
        <taxon>Leotiomycetes</taxon>
        <taxon>Helotiales</taxon>
        <taxon>Sclerotiniaceae</taxon>
        <taxon>Botryotinia</taxon>
    </lineage>
</organism>
<sequence>MALNAMERLPRDILFPPQLVSYACSRLALLGVDGEYARNTATHKFLGDEYYPKNLPRRTSTGTPGANPES</sequence>
<feature type="compositionally biased region" description="Polar residues" evidence="1">
    <location>
        <begin position="57"/>
        <end position="70"/>
    </location>
</feature>
<evidence type="ECO:0000313" key="3">
    <source>
        <dbReference type="Proteomes" id="UP000297527"/>
    </source>
</evidence>
<keyword evidence="3" id="KW-1185">Reference proteome</keyword>
<proteinExistence type="predicted"/>
<name>A0A4Z1H9K7_9HELO</name>
<dbReference type="Proteomes" id="UP000297527">
    <property type="component" value="Unassembled WGS sequence"/>
</dbReference>